<sequence length="320" mass="36134">MSVLYYEPLVLEIAAEDDGKTVRTVLERRLGVSRKLMSRLKLTEHGLTLNGKRVFTNERVKAGDCLALRMEQEQSDDILPEPMPLDIVYEDRELLIINKLPGIIVHPTHGHYTGTLANGVVHHWLQQGEIVRFRPIHRLDEETSGLVAIAKNPYVHQQLSEQMQAGEVDKRYRAFVYQTLHPLSGTVNEPIDRSPDEPHRRMVLPDGYPSVTRYETEAVYGDGSASKIKLKLETGRTHQIRVHMKHMGCPLIGDKLYGYASEPGISGGSPVLEAAVERQALHAAVLGFTHPMTRKYMEFEAALPQDLQRLEKLLLAGQRQ</sequence>
<evidence type="ECO:0000256" key="1">
    <source>
        <dbReference type="ARBA" id="ARBA00000073"/>
    </source>
</evidence>
<comment type="similarity">
    <text evidence="2 4">Belongs to the pseudouridine synthase RluA family.</text>
</comment>
<dbReference type="PANTHER" id="PTHR21600:SF44">
    <property type="entry name" value="RIBOSOMAL LARGE SUBUNIT PSEUDOURIDINE SYNTHASE D"/>
    <property type="match status" value="1"/>
</dbReference>
<proteinExistence type="inferred from homology"/>
<dbReference type="InterPro" id="IPR050188">
    <property type="entry name" value="RluA_PseudoU_synthase"/>
</dbReference>
<keyword evidence="8" id="KW-1185">Reference proteome</keyword>
<dbReference type="RefSeq" id="WP_188988487.1">
    <property type="nucleotide sequence ID" value="NZ_BMHP01000001.1"/>
</dbReference>
<evidence type="ECO:0000259" key="6">
    <source>
        <dbReference type="Pfam" id="PF00849"/>
    </source>
</evidence>
<dbReference type="InterPro" id="IPR020103">
    <property type="entry name" value="PsdUridine_synth_cat_dom_sf"/>
</dbReference>
<evidence type="ECO:0000313" key="7">
    <source>
        <dbReference type="EMBL" id="GGD49089.1"/>
    </source>
</evidence>
<comment type="function">
    <text evidence="4">Responsible for synthesis of pseudouridine from uracil.</text>
</comment>
<dbReference type="EMBL" id="BMHP01000001">
    <property type="protein sequence ID" value="GGD49089.1"/>
    <property type="molecule type" value="Genomic_DNA"/>
</dbReference>
<dbReference type="Proteomes" id="UP000612456">
    <property type="component" value="Unassembled WGS sequence"/>
</dbReference>
<feature type="domain" description="Pseudouridine synthase RsuA/RluA-like" evidence="6">
    <location>
        <begin position="94"/>
        <end position="246"/>
    </location>
</feature>
<dbReference type="InterPro" id="IPR006145">
    <property type="entry name" value="PsdUridine_synth_RsuA/RluA"/>
</dbReference>
<name>A0A916YK13_9BACL</name>
<dbReference type="InterPro" id="IPR006225">
    <property type="entry name" value="PsdUridine_synth_RluC/D"/>
</dbReference>
<dbReference type="EC" id="5.4.99.-" evidence="4"/>
<dbReference type="PANTHER" id="PTHR21600">
    <property type="entry name" value="MITOCHONDRIAL RNA PSEUDOURIDINE SYNTHASE"/>
    <property type="match status" value="1"/>
</dbReference>
<dbReference type="AlphaFoldDB" id="A0A916YK13"/>
<protein>
    <recommendedName>
        <fullName evidence="4">Pseudouridine synthase</fullName>
        <ecNumber evidence="4">5.4.99.-</ecNumber>
    </recommendedName>
</protein>
<reference evidence="7" key="1">
    <citation type="journal article" date="2014" name="Int. J. Syst. Evol. Microbiol.">
        <title>Complete genome sequence of Corynebacterium casei LMG S-19264T (=DSM 44701T), isolated from a smear-ripened cheese.</title>
        <authorList>
            <consortium name="US DOE Joint Genome Institute (JGI-PGF)"/>
            <person name="Walter F."/>
            <person name="Albersmeier A."/>
            <person name="Kalinowski J."/>
            <person name="Ruckert C."/>
        </authorList>
    </citation>
    <scope>NUCLEOTIDE SEQUENCE</scope>
    <source>
        <strain evidence="7">CGMCC 1.15178</strain>
    </source>
</reference>
<feature type="active site" evidence="3">
    <location>
        <position position="140"/>
    </location>
</feature>
<comment type="caution">
    <text evidence="7">The sequence shown here is derived from an EMBL/GenBank/DDBJ whole genome shotgun (WGS) entry which is preliminary data.</text>
</comment>
<evidence type="ECO:0000256" key="4">
    <source>
        <dbReference type="RuleBase" id="RU362028"/>
    </source>
</evidence>
<dbReference type="GO" id="GO:0009982">
    <property type="term" value="F:pseudouridine synthase activity"/>
    <property type="evidence" value="ECO:0007669"/>
    <property type="project" value="InterPro"/>
</dbReference>
<evidence type="ECO:0000313" key="8">
    <source>
        <dbReference type="Proteomes" id="UP000612456"/>
    </source>
</evidence>
<dbReference type="CDD" id="cd02869">
    <property type="entry name" value="PseudoU_synth_RluA_like"/>
    <property type="match status" value="1"/>
</dbReference>
<dbReference type="GO" id="GO:0140098">
    <property type="term" value="F:catalytic activity, acting on RNA"/>
    <property type="evidence" value="ECO:0007669"/>
    <property type="project" value="UniProtKB-ARBA"/>
</dbReference>
<reference evidence="7" key="2">
    <citation type="submission" date="2020-09" db="EMBL/GenBank/DDBJ databases">
        <authorList>
            <person name="Sun Q."/>
            <person name="Zhou Y."/>
        </authorList>
    </citation>
    <scope>NUCLEOTIDE SEQUENCE</scope>
    <source>
        <strain evidence="7">CGMCC 1.15178</strain>
    </source>
</reference>
<dbReference type="SUPFAM" id="SSF55120">
    <property type="entry name" value="Pseudouridine synthase"/>
    <property type="match status" value="1"/>
</dbReference>
<organism evidence="7 8">
    <name type="scientific">Paenibacillus nasutitermitis</name>
    <dbReference type="NCBI Taxonomy" id="1652958"/>
    <lineage>
        <taxon>Bacteria</taxon>
        <taxon>Bacillati</taxon>
        <taxon>Bacillota</taxon>
        <taxon>Bacilli</taxon>
        <taxon>Bacillales</taxon>
        <taxon>Paenibacillaceae</taxon>
        <taxon>Paenibacillus</taxon>
    </lineage>
</organism>
<accession>A0A916YK13</accession>
<dbReference type="Pfam" id="PF00849">
    <property type="entry name" value="PseudoU_synth_2"/>
    <property type="match status" value="1"/>
</dbReference>
<dbReference type="Gene3D" id="3.30.2350.10">
    <property type="entry name" value="Pseudouridine synthase"/>
    <property type="match status" value="1"/>
</dbReference>
<gene>
    <name evidence="7" type="ORF">GCM10010911_03280</name>
</gene>
<evidence type="ECO:0000256" key="3">
    <source>
        <dbReference type="PIRSR" id="PIRSR606225-1"/>
    </source>
</evidence>
<evidence type="ECO:0000256" key="5">
    <source>
        <dbReference type="SAM" id="MobiDB-lite"/>
    </source>
</evidence>
<keyword evidence="4" id="KW-0413">Isomerase</keyword>
<feature type="region of interest" description="Disordered" evidence="5">
    <location>
        <begin position="186"/>
        <end position="207"/>
    </location>
</feature>
<feature type="compositionally biased region" description="Basic and acidic residues" evidence="5">
    <location>
        <begin position="190"/>
        <end position="200"/>
    </location>
</feature>
<dbReference type="NCBIfam" id="TIGR00005">
    <property type="entry name" value="rluA_subfam"/>
    <property type="match status" value="1"/>
</dbReference>
<comment type="catalytic activity">
    <reaction evidence="1 4">
        <text>a uridine in RNA = a pseudouridine in RNA</text>
        <dbReference type="Rhea" id="RHEA:48348"/>
        <dbReference type="Rhea" id="RHEA-COMP:12068"/>
        <dbReference type="Rhea" id="RHEA-COMP:12069"/>
        <dbReference type="ChEBI" id="CHEBI:65314"/>
        <dbReference type="ChEBI" id="CHEBI:65315"/>
    </reaction>
</comment>
<evidence type="ECO:0000256" key="2">
    <source>
        <dbReference type="ARBA" id="ARBA00010876"/>
    </source>
</evidence>
<dbReference type="GO" id="GO:0000455">
    <property type="term" value="P:enzyme-directed rRNA pseudouridine synthesis"/>
    <property type="evidence" value="ECO:0007669"/>
    <property type="project" value="TreeGrafter"/>
</dbReference>
<dbReference type="GO" id="GO:0003723">
    <property type="term" value="F:RNA binding"/>
    <property type="evidence" value="ECO:0007669"/>
    <property type="project" value="InterPro"/>
</dbReference>